<feature type="domain" description="Membrane transport protein MMPL" evidence="8">
    <location>
        <begin position="134"/>
        <end position="350"/>
    </location>
</feature>
<feature type="compositionally biased region" description="Acidic residues" evidence="6">
    <location>
        <begin position="762"/>
        <end position="774"/>
    </location>
</feature>
<accession>A0A517TBL1</accession>
<feature type="transmembrane region" description="Helical" evidence="7">
    <location>
        <begin position="328"/>
        <end position="353"/>
    </location>
</feature>
<dbReference type="Gene3D" id="1.20.1640.10">
    <property type="entry name" value="Multidrug efflux transporter AcrB transmembrane domain"/>
    <property type="match status" value="2"/>
</dbReference>
<evidence type="ECO:0000313" key="9">
    <source>
        <dbReference type="EMBL" id="QDT65764.1"/>
    </source>
</evidence>
<name>A0A517TBL1_9PLAN</name>
<protein>
    <submittedName>
        <fullName evidence="9">MMPL family protein</fullName>
    </submittedName>
</protein>
<dbReference type="EMBL" id="CP036316">
    <property type="protein sequence ID" value="QDT65764.1"/>
    <property type="molecule type" value="Genomic_DNA"/>
</dbReference>
<organism evidence="9 10">
    <name type="scientific">Calycomorphotria hydatis</name>
    <dbReference type="NCBI Taxonomy" id="2528027"/>
    <lineage>
        <taxon>Bacteria</taxon>
        <taxon>Pseudomonadati</taxon>
        <taxon>Planctomycetota</taxon>
        <taxon>Planctomycetia</taxon>
        <taxon>Planctomycetales</taxon>
        <taxon>Planctomycetaceae</taxon>
        <taxon>Calycomorphotria</taxon>
    </lineage>
</organism>
<evidence type="ECO:0000256" key="6">
    <source>
        <dbReference type="SAM" id="MobiDB-lite"/>
    </source>
</evidence>
<dbReference type="KEGG" id="chya:V22_30250"/>
<feature type="transmembrane region" description="Helical" evidence="7">
    <location>
        <begin position="693"/>
        <end position="716"/>
    </location>
</feature>
<proteinExistence type="predicted"/>
<reference evidence="9 10" key="1">
    <citation type="submission" date="2019-02" db="EMBL/GenBank/DDBJ databases">
        <title>Deep-cultivation of Planctomycetes and their phenomic and genomic characterization uncovers novel biology.</title>
        <authorList>
            <person name="Wiegand S."/>
            <person name="Jogler M."/>
            <person name="Boedeker C."/>
            <person name="Pinto D."/>
            <person name="Vollmers J."/>
            <person name="Rivas-Marin E."/>
            <person name="Kohn T."/>
            <person name="Peeters S.H."/>
            <person name="Heuer A."/>
            <person name="Rast P."/>
            <person name="Oberbeckmann S."/>
            <person name="Bunk B."/>
            <person name="Jeske O."/>
            <person name="Meyerdierks A."/>
            <person name="Storesund J.E."/>
            <person name="Kallscheuer N."/>
            <person name="Luecker S."/>
            <person name="Lage O.M."/>
            <person name="Pohl T."/>
            <person name="Merkel B.J."/>
            <person name="Hornburger P."/>
            <person name="Mueller R.-W."/>
            <person name="Bruemmer F."/>
            <person name="Labrenz M."/>
            <person name="Spormann A.M."/>
            <person name="Op den Camp H."/>
            <person name="Overmann J."/>
            <person name="Amann R."/>
            <person name="Jetten M.S.M."/>
            <person name="Mascher T."/>
            <person name="Medema M.H."/>
            <person name="Devos D.P."/>
            <person name="Kaster A.-K."/>
            <person name="Ovreas L."/>
            <person name="Rohde M."/>
            <person name="Galperin M.Y."/>
            <person name="Jogler C."/>
        </authorList>
    </citation>
    <scope>NUCLEOTIDE SEQUENCE [LARGE SCALE GENOMIC DNA]</scope>
    <source>
        <strain evidence="9 10">V22</strain>
    </source>
</reference>
<feature type="transmembrane region" description="Helical" evidence="7">
    <location>
        <begin position="728"/>
        <end position="748"/>
    </location>
</feature>
<gene>
    <name evidence="9" type="ORF">V22_30250</name>
</gene>
<comment type="subcellular location">
    <subcellularLocation>
        <location evidence="1">Cell membrane</location>
        <topology evidence="1">Multi-pass membrane protein</topology>
    </subcellularLocation>
</comment>
<feature type="transmembrane region" description="Helical" evidence="7">
    <location>
        <begin position="630"/>
        <end position="649"/>
    </location>
</feature>
<sequence length="781" mass="84993">MTAEVLKIRFFIVAGLACIALPFFVVAGRHAIHGTRIAPERWLPVSHPVQNRYVEFMNEYESHDIIFVSWDDCTVDDPRLTELTEELSNPSDPERAKLLEGRFERIESGASLRDSLESGPLDLNDEQVQKRLGGSFLGDNGQTTCAMIVLTPMGNEDRTASVHAVADVASDVTGLPVEEIHLCGPPTTGVPIDEESIYSVRVFGAISAVVSVLLCRFCVGSWVMTGAIAFCGLFGQMFVLGLVEFSGIHLDAVLIALPSTVFVLVTSAGIHFSGYYFYEVHHPSETHPAVRAYFAARKPTLLAAGTTAVGLGSLYLSQVGPVRSFGVIGAVGVMVGALLILGILPGLVVVKKVRIPEQTVYEKISWFGNLQKRLLKHAAFVAFACTALLIAAGAGVPKLTTAGDVPSLFSEQHKVIRDHQWFEDHIGPVVPLDVIVRFPEESSPGLLREVMILNLISDEVATIEGCGGVISAATFAPPFDPDAGFGGPIAMRQIGVRLNNQLEEFQSRKLLLSGDLGRAWRLSLRASMFEDVSYQEILDEVQKMTYRILREQLETGEPETDSENDDVAVEVTVLSDEELTDRTSFTGIMPLVRTVEQVILEDLFTSFLTAVALVSLVLIFSGYHLGNGLLAMLPNVFPVMIIFGMMGWLGFAVDIGAMMTASVALGIAIDDTVHLMHRYRQIADSGREQNDAVYNAVVECGLPMLQTTVVCGLGILPLALSPFMPTRWYAFLMCSLLATALLGDLIYLPSLLARWRPKPNPTDDEPADSPEPEETLVSNEG</sequence>
<dbReference type="PANTHER" id="PTHR33406:SF12">
    <property type="entry name" value="BLR2997 PROTEIN"/>
    <property type="match status" value="1"/>
</dbReference>
<keyword evidence="2" id="KW-1003">Cell membrane</keyword>
<dbReference type="SUPFAM" id="SSF82866">
    <property type="entry name" value="Multidrug efflux transporter AcrB transmembrane domain"/>
    <property type="match status" value="2"/>
</dbReference>
<feature type="transmembrane region" description="Helical" evidence="7">
    <location>
        <begin position="255"/>
        <end position="278"/>
    </location>
</feature>
<evidence type="ECO:0000256" key="3">
    <source>
        <dbReference type="ARBA" id="ARBA00022692"/>
    </source>
</evidence>
<evidence type="ECO:0000313" key="10">
    <source>
        <dbReference type="Proteomes" id="UP000319976"/>
    </source>
</evidence>
<feature type="transmembrane region" description="Helical" evidence="7">
    <location>
        <begin position="222"/>
        <end position="243"/>
    </location>
</feature>
<keyword evidence="10" id="KW-1185">Reference proteome</keyword>
<keyword evidence="3 7" id="KW-0812">Transmembrane</keyword>
<dbReference type="GO" id="GO:0005886">
    <property type="term" value="C:plasma membrane"/>
    <property type="evidence" value="ECO:0007669"/>
    <property type="project" value="UniProtKB-SubCell"/>
</dbReference>
<keyword evidence="5 7" id="KW-0472">Membrane</keyword>
<dbReference type="OrthoDB" id="2112773at2"/>
<feature type="transmembrane region" description="Helical" evidence="7">
    <location>
        <begin position="603"/>
        <end position="623"/>
    </location>
</feature>
<dbReference type="Proteomes" id="UP000319976">
    <property type="component" value="Chromosome"/>
</dbReference>
<keyword evidence="4 7" id="KW-1133">Transmembrane helix</keyword>
<evidence type="ECO:0000256" key="4">
    <source>
        <dbReference type="ARBA" id="ARBA00022989"/>
    </source>
</evidence>
<dbReference type="AlphaFoldDB" id="A0A517TBL1"/>
<evidence type="ECO:0000256" key="5">
    <source>
        <dbReference type="ARBA" id="ARBA00023136"/>
    </source>
</evidence>
<evidence type="ECO:0000256" key="1">
    <source>
        <dbReference type="ARBA" id="ARBA00004651"/>
    </source>
</evidence>
<evidence type="ECO:0000256" key="7">
    <source>
        <dbReference type="SAM" id="Phobius"/>
    </source>
</evidence>
<feature type="transmembrane region" description="Helical" evidence="7">
    <location>
        <begin position="299"/>
        <end position="316"/>
    </location>
</feature>
<dbReference type="Pfam" id="PF03176">
    <property type="entry name" value="MMPL"/>
    <property type="match status" value="1"/>
</dbReference>
<evidence type="ECO:0000259" key="8">
    <source>
        <dbReference type="Pfam" id="PF03176"/>
    </source>
</evidence>
<evidence type="ECO:0000256" key="2">
    <source>
        <dbReference type="ARBA" id="ARBA00022475"/>
    </source>
</evidence>
<dbReference type="InterPro" id="IPR004869">
    <property type="entry name" value="MMPL_dom"/>
</dbReference>
<dbReference type="PANTHER" id="PTHR33406">
    <property type="entry name" value="MEMBRANE PROTEIN MJ1562-RELATED"/>
    <property type="match status" value="1"/>
</dbReference>
<dbReference type="InterPro" id="IPR050545">
    <property type="entry name" value="Mycobact_MmpL"/>
</dbReference>
<feature type="region of interest" description="Disordered" evidence="6">
    <location>
        <begin position="758"/>
        <end position="781"/>
    </location>
</feature>
<dbReference type="RefSeq" id="WP_145264235.1">
    <property type="nucleotide sequence ID" value="NZ_CP036316.1"/>
</dbReference>